<dbReference type="GO" id="GO:0000287">
    <property type="term" value="F:magnesium ion binding"/>
    <property type="evidence" value="ECO:0007669"/>
    <property type="project" value="InterPro"/>
</dbReference>
<keyword evidence="7" id="KW-0150">Chloroplast</keyword>
<dbReference type="GO" id="GO:0009507">
    <property type="term" value="C:chloroplast"/>
    <property type="evidence" value="ECO:0007669"/>
    <property type="project" value="UniProtKB-SubCell"/>
</dbReference>
<evidence type="ECO:0000256" key="12">
    <source>
        <dbReference type="ARBA" id="ARBA00022946"/>
    </source>
</evidence>
<keyword evidence="12" id="KW-0809">Transit peptide</keyword>
<accession>C0PKL2</accession>
<sequence>MCLNFLCQGNEDLVVVHDALEFGHCRLSLAVPKEGIFENIHTMEDLLKMTEWTEERPLRVVTGFGYLGNKFLREKGFKHVRFLSADGALESYPPMGMADAIVDLVSSGTTLRENNLKEIDGGVVLESQATLVASRKSLHKRKGVLEVTHELLERLEAHLRATAELMVTANMRGNSAEEVAERVLSQTSIWGLQGPTVSPVYRRRDGKVDVEYYAINVVVPQKLLYKSIQQLRSIGGSGVLVTKLTYIFDEETPRWRNLLSELGL</sequence>
<organism evidence="17">
    <name type="scientific">Zea mays</name>
    <name type="common">Maize</name>
    <dbReference type="NCBI Taxonomy" id="4577"/>
    <lineage>
        <taxon>Eukaryota</taxon>
        <taxon>Viridiplantae</taxon>
        <taxon>Streptophyta</taxon>
        <taxon>Embryophyta</taxon>
        <taxon>Tracheophyta</taxon>
        <taxon>Spermatophyta</taxon>
        <taxon>Magnoliopsida</taxon>
        <taxon>Liliopsida</taxon>
        <taxon>Poales</taxon>
        <taxon>Poaceae</taxon>
        <taxon>PACMAD clade</taxon>
        <taxon>Panicoideae</taxon>
        <taxon>Andropogonodae</taxon>
        <taxon>Andropogoneae</taxon>
        <taxon>Tripsacinae</taxon>
        <taxon>Zea</taxon>
    </lineage>
</organism>
<dbReference type="FunFam" id="3.40.190.10:FF:000118">
    <property type="entry name" value="ATP phosphoribosyltransferase 2, chloroplastic"/>
    <property type="match status" value="1"/>
</dbReference>
<reference evidence="17" key="1">
    <citation type="journal article" date="2009" name="PLoS Genet.">
        <title>Sequencing, mapping, and analysis of 27,455 maize full-length cDNAs.</title>
        <authorList>
            <person name="Soderlund C."/>
            <person name="Descour A."/>
            <person name="Kudrna D."/>
            <person name="Bomhoff M."/>
            <person name="Boyd L."/>
            <person name="Currie J."/>
            <person name="Angelova A."/>
            <person name="Collura K."/>
            <person name="Wissotski M."/>
            <person name="Ashley E."/>
            <person name="Morrow D."/>
            <person name="Fernandes J."/>
            <person name="Walbot V."/>
            <person name="Yu Y."/>
        </authorList>
    </citation>
    <scope>NUCLEOTIDE SEQUENCE</scope>
    <source>
        <strain evidence="17">B73</strain>
    </source>
</reference>
<dbReference type="Pfam" id="PF08029">
    <property type="entry name" value="HisG_C"/>
    <property type="match status" value="1"/>
</dbReference>
<name>C0PKL2_MAIZE</name>
<comment type="catalytic activity">
    <reaction evidence="1">
        <text>1-(5-phospho-beta-D-ribosyl)-ATP + diphosphate = 5-phospho-alpha-D-ribose 1-diphosphate + ATP</text>
        <dbReference type="Rhea" id="RHEA:18473"/>
        <dbReference type="ChEBI" id="CHEBI:30616"/>
        <dbReference type="ChEBI" id="CHEBI:33019"/>
        <dbReference type="ChEBI" id="CHEBI:58017"/>
        <dbReference type="ChEBI" id="CHEBI:73183"/>
        <dbReference type="EC" id="2.4.2.17"/>
    </reaction>
</comment>
<evidence type="ECO:0000259" key="16">
    <source>
        <dbReference type="Pfam" id="PF08029"/>
    </source>
</evidence>
<comment type="subcellular location">
    <subcellularLocation>
        <location evidence="3">Plastid</location>
        <location evidence="3">Chloroplast</location>
    </subcellularLocation>
</comment>
<feature type="domain" description="ATP phosphoribosyltransferase catalytic" evidence="15">
    <location>
        <begin position="11"/>
        <end position="156"/>
    </location>
</feature>
<comment type="cofactor">
    <cofactor evidence="2">
        <name>Mg(2+)</name>
        <dbReference type="ChEBI" id="CHEBI:18420"/>
    </cofactor>
</comment>
<comment type="similarity">
    <text evidence="5">Belongs to the ATP phosphoribosyltransferase family. Long subfamily.</text>
</comment>
<dbReference type="InterPro" id="IPR013115">
    <property type="entry name" value="HisG_C"/>
</dbReference>
<dbReference type="GO" id="GO:0000105">
    <property type="term" value="P:L-histidine biosynthetic process"/>
    <property type="evidence" value="ECO:0007669"/>
    <property type="project" value="UniProtKB-UniPathway"/>
</dbReference>
<dbReference type="SUPFAM" id="SSF54913">
    <property type="entry name" value="GlnB-like"/>
    <property type="match status" value="1"/>
</dbReference>
<evidence type="ECO:0000256" key="13">
    <source>
        <dbReference type="ARBA" id="ARBA00023102"/>
    </source>
</evidence>
<feature type="domain" description="Histidine biosynthesis HisG C-terminal" evidence="16">
    <location>
        <begin position="161"/>
        <end position="245"/>
    </location>
</feature>
<protein>
    <recommendedName>
        <fullName evidence="6">ATP phosphoribosyltransferase</fullName>
        <ecNumber evidence="6">2.4.2.17</ecNumber>
    </recommendedName>
</protein>
<dbReference type="PANTHER" id="PTHR21403:SF8">
    <property type="entry name" value="ATP PHOSPHORIBOSYLTRANSFERASE"/>
    <property type="match status" value="1"/>
</dbReference>
<dbReference type="FunFam" id="3.30.70.120:FF:000007">
    <property type="entry name" value="ATP phosphoribosyltransferase, chloroplastic"/>
    <property type="match status" value="1"/>
</dbReference>
<proteinExistence type="evidence at transcript level"/>
<evidence type="ECO:0000313" key="18">
    <source>
        <dbReference type="EMBL" id="ONM55798.1"/>
    </source>
</evidence>
<dbReference type="Pfam" id="PF01634">
    <property type="entry name" value="HisG"/>
    <property type="match status" value="1"/>
</dbReference>
<evidence type="ECO:0000256" key="6">
    <source>
        <dbReference type="ARBA" id="ARBA00011946"/>
    </source>
</evidence>
<reference evidence="18" key="2">
    <citation type="submission" date="2015-12" db="EMBL/GenBank/DDBJ databases">
        <title>Update maize B73 reference genome by single molecule sequencing technologies.</title>
        <authorList>
            <consortium name="Maize Genome Sequencing Project"/>
            <person name="Ware D."/>
        </authorList>
    </citation>
    <scope>NUCLEOTIDE SEQUENCE [LARGE SCALE GENOMIC DNA]</scope>
    <source>
        <tissue evidence="18">Seedling</tissue>
    </source>
</reference>
<dbReference type="NCBIfam" id="TIGR00070">
    <property type="entry name" value="hisG"/>
    <property type="match status" value="1"/>
</dbReference>
<dbReference type="InterPro" id="IPR015867">
    <property type="entry name" value="N-reg_PII/ATP_PRibTrfase_C"/>
</dbReference>
<evidence type="ECO:0000256" key="9">
    <source>
        <dbReference type="ARBA" id="ARBA00022640"/>
    </source>
</evidence>
<dbReference type="InterPro" id="IPR018198">
    <property type="entry name" value="ATP_PRibTrfase_CS"/>
</dbReference>
<dbReference type="PROSITE" id="PS01316">
    <property type="entry name" value="ATP_P_PHORIBOSYLTR"/>
    <property type="match status" value="1"/>
</dbReference>
<evidence type="ECO:0000256" key="4">
    <source>
        <dbReference type="ARBA" id="ARBA00004667"/>
    </source>
</evidence>
<dbReference type="GO" id="GO:0003879">
    <property type="term" value="F:ATP phosphoribosyltransferase activity"/>
    <property type="evidence" value="ECO:0007669"/>
    <property type="project" value="UniProtKB-EC"/>
</dbReference>
<evidence type="ECO:0000256" key="1">
    <source>
        <dbReference type="ARBA" id="ARBA00000915"/>
    </source>
</evidence>
<gene>
    <name evidence="18" type="ORF">ZEAMMB73_Zm00001d020908</name>
</gene>
<evidence type="ECO:0000256" key="5">
    <source>
        <dbReference type="ARBA" id="ARBA00007955"/>
    </source>
</evidence>
<evidence type="ECO:0000256" key="11">
    <source>
        <dbReference type="ARBA" id="ARBA00022679"/>
    </source>
</evidence>
<evidence type="ECO:0000313" key="17">
    <source>
        <dbReference type="EMBL" id="ACN35728.1"/>
    </source>
</evidence>
<keyword evidence="9" id="KW-0934">Plastid</keyword>
<keyword evidence="10 18" id="KW-0328">Glycosyltransferase</keyword>
<keyword evidence="11 18" id="KW-0808">Transferase</keyword>
<evidence type="ECO:0000256" key="2">
    <source>
        <dbReference type="ARBA" id="ARBA00001946"/>
    </source>
</evidence>
<evidence type="ECO:0000256" key="10">
    <source>
        <dbReference type="ARBA" id="ARBA00022676"/>
    </source>
</evidence>
<comment type="pathway">
    <text evidence="4">Amino-acid biosynthesis; L-histidine biosynthesis; L-histidine from 5-phospho-alpha-D-ribose 1-diphosphate: step 1/9.</text>
</comment>
<dbReference type="Gene3D" id="3.40.190.10">
    <property type="entry name" value="Periplasmic binding protein-like II"/>
    <property type="match status" value="1"/>
</dbReference>
<evidence type="ECO:0000256" key="3">
    <source>
        <dbReference type="ARBA" id="ARBA00004229"/>
    </source>
</evidence>
<dbReference type="Gene3D" id="3.30.70.120">
    <property type="match status" value="1"/>
</dbReference>
<evidence type="ECO:0000259" key="15">
    <source>
        <dbReference type="Pfam" id="PF01634"/>
    </source>
</evidence>
<dbReference type="PANTHER" id="PTHR21403">
    <property type="entry name" value="ATP PHOSPHORIBOSYLTRANSFERASE ATP-PRTASE"/>
    <property type="match status" value="1"/>
</dbReference>
<dbReference type="InterPro" id="IPR013820">
    <property type="entry name" value="ATP_PRibTrfase_cat"/>
</dbReference>
<keyword evidence="13" id="KW-0368">Histidine biosynthesis</keyword>
<dbReference type="InterPro" id="IPR011322">
    <property type="entry name" value="N-reg_PII-like_a/b"/>
</dbReference>
<dbReference type="EMBL" id="CM007650">
    <property type="protein sequence ID" value="ONM55798.1"/>
    <property type="molecule type" value="Genomic_DNA"/>
</dbReference>
<dbReference type="EC" id="2.4.2.17" evidence="6"/>
<dbReference type="AlphaFoldDB" id="C0PKL2"/>
<evidence type="ECO:0000256" key="7">
    <source>
        <dbReference type="ARBA" id="ARBA00022528"/>
    </source>
</evidence>
<dbReference type="NCBIfam" id="TIGR03455">
    <property type="entry name" value="HisG_C-term"/>
    <property type="match status" value="1"/>
</dbReference>
<dbReference type="EMBL" id="BT068831">
    <property type="protein sequence ID" value="ACN35728.1"/>
    <property type="molecule type" value="mRNA"/>
</dbReference>
<keyword evidence="8" id="KW-0028">Amino-acid biosynthesis</keyword>
<evidence type="ECO:0000256" key="14">
    <source>
        <dbReference type="ARBA" id="ARBA00059284"/>
    </source>
</evidence>
<dbReference type="ExpressionAtlas" id="C0PKL2">
    <property type="expression patterns" value="baseline and differential"/>
</dbReference>
<comment type="function">
    <text evidence="14">Catalyzes the condensation of ATP and 5-phosphoribose 1-diphosphate to form N'-(5'-phosphoribosyl)-ATP (PR-ATP).</text>
</comment>
<evidence type="ECO:0000256" key="8">
    <source>
        <dbReference type="ARBA" id="ARBA00022605"/>
    </source>
</evidence>
<dbReference type="SUPFAM" id="SSF53850">
    <property type="entry name" value="Periplasmic binding protein-like II"/>
    <property type="match status" value="1"/>
</dbReference>
<dbReference type="InterPro" id="IPR001348">
    <property type="entry name" value="ATP_PRibTrfase_HisG"/>
</dbReference>
<dbReference type="UniPathway" id="UPA00031">
    <property type="reaction ID" value="UER00006"/>
</dbReference>